<evidence type="ECO:0000313" key="12">
    <source>
        <dbReference type="RefSeq" id="XP_020095947.1"/>
    </source>
</evidence>
<dbReference type="Gene3D" id="3.40.50.1820">
    <property type="entry name" value="alpha/beta hydrolase"/>
    <property type="match status" value="1"/>
</dbReference>
<evidence type="ECO:0000256" key="4">
    <source>
        <dbReference type="ARBA" id="ARBA00022528"/>
    </source>
</evidence>
<keyword evidence="9" id="KW-0443">Lipid metabolism</keyword>
<sequence>MAVSYSSEAIHHHLYFPSGDRRSHLRRPCASFRPLTAVVAATAAAKVGLSRAGDYQPISTANTQNYLSDILNLNIKQFDLTGNCCDFPDDDDNWSRLLDPLDPSLRGEIIKYGELAQATYDAFDCDPESENCGNCMFDGSRFFDELGLGHHSYAVTRYLYATSHADLPPWLPRWLRRSLHADAWSRDSNWMGFVAVGPCRPRRHRDIVVAWRGTIVPAEWFEDLHRNLEPLHPASVASAAHAGAAARVERGFQSMYTSRSHATPHNQLSASEQVMREIRRAVNYFKSKGEEVMLTVTGHSLGGALALLNAHEAASAIPDVPVRVISFGSPRVGNEAFGTELRKLNVKILRVVIKQDLVPKLPGIIMNERMRRWEAAAGALEWAYAHVGHELKLDVAASPYLKRDVDFAGYHGLETYLHLVDGYVGSNSGFRRGARRNLALVNKAGAMLRRELGVPACWYRPAAAAAAVSVAINSYEKGVVKDVEALCGEDEIVNNPRRVDR</sequence>
<accession>A0A6P5FJX6</accession>
<evidence type="ECO:0000259" key="10">
    <source>
        <dbReference type="Pfam" id="PF01764"/>
    </source>
</evidence>
<comment type="subcellular location">
    <subcellularLocation>
        <location evidence="2">Plastid</location>
        <location evidence="2">Chloroplast</location>
    </subcellularLocation>
</comment>
<dbReference type="AlphaFoldDB" id="A0A6P5FJX6"/>
<keyword evidence="8" id="KW-0442">Lipid degradation</keyword>
<dbReference type="CDD" id="cd00519">
    <property type="entry name" value="Lipase_3"/>
    <property type="match status" value="1"/>
</dbReference>
<dbReference type="Pfam" id="PF01764">
    <property type="entry name" value="Lipase_3"/>
    <property type="match status" value="1"/>
</dbReference>
<dbReference type="Gramene" id="Aco008714.1.mrna1">
    <property type="protein sequence ID" value="Aco008714.1.mrna1.cds1"/>
    <property type="gene ID" value="Aco008714.1.path1"/>
</dbReference>
<evidence type="ECO:0000313" key="11">
    <source>
        <dbReference type="Proteomes" id="UP000515123"/>
    </source>
</evidence>
<reference evidence="11" key="1">
    <citation type="journal article" date="2015" name="Nat. Genet.">
        <title>The pineapple genome and the evolution of CAM photosynthesis.</title>
        <authorList>
            <person name="Ming R."/>
            <person name="VanBuren R."/>
            <person name="Wai C.M."/>
            <person name="Tang H."/>
            <person name="Schatz M.C."/>
            <person name="Bowers J.E."/>
            <person name="Lyons E."/>
            <person name="Wang M.L."/>
            <person name="Chen J."/>
            <person name="Biggers E."/>
            <person name="Zhang J."/>
            <person name="Huang L."/>
            <person name="Zhang L."/>
            <person name="Miao W."/>
            <person name="Zhang J."/>
            <person name="Ye Z."/>
            <person name="Miao C."/>
            <person name="Lin Z."/>
            <person name="Wang H."/>
            <person name="Zhou H."/>
            <person name="Yim W.C."/>
            <person name="Priest H.D."/>
            <person name="Zheng C."/>
            <person name="Woodhouse M."/>
            <person name="Edger P.P."/>
            <person name="Guyot R."/>
            <person name="Guo H.B."/>
            <person name="Guo H."/>
            <person name="Zheng G."/>
            <person name="Singh R."/>
            <person name="Sharma A."/>
            <person name="Min X."/>
            <person name="Zheng Y."/>
            <person name="Lee H."/>
            <person name="Gurtowski J."/>
            <person name="Sedlazeck F.J."/>
            <person name="Harkess A."/>
            <person name="McKain M.R."/>
            <person name="Liao Z."/>
            <person name="Fang J."/>
            <person name="Liu J."/>
            <person name="Zhang X."/>
            <person name="Zhang Q."/>
            <person name="Hu W."/>
            <person name="Qin Y."/>
            <person name="Wang K."/>
            <person name="Chen L.Y."/>
            <person name="Shirley N."/>
            <person name="Lin Y.R."/>
            <person name="Liu L.Y."/>
            <person name="Hernandez A.G."/>
            <person name="Wright C.L."/>
            <person name="Bulone V."/>
            <person name="Tuskan G.A."/>
            <person name="Heath K."/>
            <person name="Zee F."/>
            <person name="Moore P.H."/>
            <person name="Sunkar R."/>
            <person name="Leebens-Mack J.H."/>
            <person name="Mockler T."/>
            <person name="Bennetzen J.L."/>
            <person name="Freeling M."/>
            <person name="Sankoff D."/>
            <person name="Paterson A.H."/>
            <person name="Zhu X."/>
            <person name="Yang X."/>
            <person name="Smith J.A."/>
            <person name="Cushman J.C."/>
            <person name="Paull R.E."/>
            <person name="Yu Q."/>
        </authorList>
    </citation>
    <scope>NUCLEOTIDE SEQUENCE [LARGE SCALE GENOMIC DNA]</scope>
    <source>
        <strain evidence="11">cv. F153</strain>
    </source>
</reference>
<evidence type="ECO:0000256" key="9">
    <source>
        <dbReference type="ARBA" id="ARBA00023098"/>
    </source>
</evidence>
<dbReference type="GO" id="GO:0009507">
    <property type="term" value="C:chloroplast"/>
    <property type="evidence" value="ECO:0007669"/>
    <property type="project" value="UniProtKB-SubCell"/>
</dbReference>
<evidence type="ECO:0000256" key="3">
    <source>
        <dbReference type="ARBA" id="ARBA00010701"/>
    </source>
</evidence>
<dbReference type="GO" id="GO:0008970">
    <property type="term" value="F:phospholipase A1 activity"/>
    <property type="evidence" value="ECO:0007669"/>
    <property type="project" value="UniProtKB-ARBA"/>
</dbReference>
<dbReference type="RefSeq" id="XP_020095947.1">
    <property type="nucleotide sequence ID" value="XM_020240358.1"/>
</dbReference>
<evidence type="ECO:0000256" key="2">
    <source>
        <dbReference type="ARBA" id="ARBA00004229"/>
    </source>
</evidence>
<evidence type="ECO:0000256" key="6">
    <source>
        <dbReference type="ARBA" id="ARBA00022801"/>
    </source>
</evidence>
<keyword evidence="7" id="KW-0809">Transit peptide</keyword>
<organism evidence="11 12">
    <name type="scientific">Ananas comosus</name>
    <name type="common">Pineapple</name>
    <name type="synonym">Ananas ananas</name>
    <dbReference type="NCBI Taxonomy" id="4615"/>
    <lineage>
        <taxon>Eukaryota</taxon>
        <taxon>Viridiplantae</taxon>
        <taxon>Streptophyta</taxon>
        <taxon>Embryophyta</taxon>
        <taxon>Tracheophyta</taxon>
        <taxon>Spermatophyta</taxon>
        <taxon>Magnoliopsida</taxon>
        <taxon>Liliopsida</taxon>
        <taxon>Poales</taxon>
        <taxon>Bromeliaceae</taxon>
        <taxon>Bromelioideae</taxon>
        <taxon>Ananas</taxon>
    </lineage>
</organism>
<dbReference type="FunFam" id="3.40.50.1820:FF:000065">
    <property type="entry name" value="Phospholipase A1-II 3"/>
    <property type="match status" value="1"/>
</dbReference>
<dbReference type="PANTHER" id="PTHR31403:SF11">
    <property type="entry name" value="OS12G0614500 PROTEIN"/>
    <property type="match status" value="1"/>
</dbReference>
<keyword evidence="4" id="KW-0150">Chloroplast</keyword>
<dbReference type="GeneID" id="109715381"/>
<dbReference type="InterPro" id="IPR029058">
    <property type="entry name" value="AB_hydrolase_fold"/>
</dbReference>
<gene>
    <name evidence="12" type="primary">LOC109715381</name>
</gene>
<evidence type="ECO:0000256" key="8">
    <source>
        <dbReference type="ARBA" id="ARBA00022963"/>
    </source>
</evidence>
<comment type="function">
    <text evidence="1">Acylhydrolase that catalyzes the hydrolysis of phospholipids at the sn-1 position.</text>
</comment>
<comment type="similarity">
    <text evidence="3">Belongs to the AB hydrolase superfamily. Lipase family.</text>
</comment>
<dbReference type="PANTHER" id="PTHR31403">
    <property type="entry name" value="PHOSPHOLIPASE A1-IBETA2, CHLOROPLASTIC"/>
    <property type="match status" value="1"/>
</dbReference>
<feature type="domain" description="Fungal lipase-type" evidence="10">
    <location>
        <begin position="208"/>
        <end position="364"/>
    </location>
</feature>
<keyword evidence="11" id="KW-1185">Reference proteome</keyword>
<evidence type="ECO:0000256" key="7">
    <source>
        <dbReference type="ARBA" id="ARBA00022946"/>
    </source>
</evidence>
<keyword evidence="6" id="KW-0378">Hydrolase</keyword>
<keyword evidence="5" id="KW-0934">Plastid</keyword>
<name>A0A6P5FJX6_ANACO</name>
<evidence type="ECO:0000256" key="1">
    <source>
        <dbReference type="ARBA" id="ARBA00003523"/>
    </source>
</evidence>
<dbReference type="OrthoDB" id="602710at2759"/>
<dbReference type="Proteomes" id="UP000515123">
    <property type="component" value="Linkage group 9"/>
</dbReference>
<protein>
    <submittedName>
        <fullName evidence="12">Phospholipase A1-Igamma1, chloroplastic-like</fullName>
    </submittedName>
</protein>
<reference evidence="12" key="2">
    <citation type="submission" date="2025-08" db="UniProtKB">
        <authorList>
            <consortium name="RefSeq"/>
        </authorList>
    </citation>
    <scope>IDENTIFICATION</scope>
    <source>
        <tissue evidence="12">Leaf</tissue>
    </source>
</reference>
<dbReference type="SUPFAM" id="SSF53474">
    <property type="entry name" value="alpha/beta-Hydrolases"/>
    <property type="match status" value="1"/>
</dbReference>
<evidence type="ECO:0000256" key="5">
    <source>
        <dbReference type="ARBA" id="ARBA00022640"/>
    </source>
</evidence>
<dbReference type="GO" id="GO:0016042">
    <property type="term" value="P:lipid catabolic process"/>
    <property type="evidence" value="ECO:0007669"/>
    <property type="project" value="UniProtKB-KW"/>
</dbReference>
<dbReference type="InterPro" id="IPR002921">
    <property type="entry name" value="Fungal_lipase-type"/>
</dbReference>
<proteinExistence type="inferred from homology"/>